<comment type="caution">
    <text evidence="2">The sequence shown here is derived from an EMBL/GenBank/DDBJ whole genome shotgun (WGS) entry which is preliminary data.</text>
</comment>
<dbReference type="RefSeq" id="WP_323578305.1">
    <property type="nucleotide sequence ID" value="NZ_JAYGJQ010000002.1"/>
</dbReference>
<name>A0ABU5VYD4_9BACT</name>
<dbReference type="InterPro" id="IPR010438">
    <property type="entry name" value="Lambda_Bor"/>
</dbReference>
<accession>A0ABU5VYD4</accession>
<gene>
    <name evidence="2" type="ORF">SHI21_17625</name>
</gene>
<reference evidence="2 3" key="1">
    <citation type="submission" date="2023-11" db="EMBL/GenBank/DDBJ databases">
        <title>A Novel Polar Bacteriovorax (B. antarcticus) Isolated from the Biocrust in Antarctica.</title>
        <authorList>
            <person name="Mun W."/>
            <person name="Choi S.Y."/>
            <person name="Mitchell R.J."/>
        </authorList>
    </citation>
    <scope>NUCLEOTIDE SEQUENCE [LARGE SCALE GENOMIC DNA]</scope>
    <source>
        <strain evidence="2 3">PP10</strain>
    </source>
</reference>
<proteinExistence type="predicted"/>
<organism evidence="2 3">
    <name type="scientific">Bacteriovorax antarcticus</name>
    <dbReference type="NCBI Taxonomy" id="3088717"/>
    <lineage>
        <taxon>Bacteria</taxon>
        <taxon>Pseudomonadati</taxon>
        <taxon>Bdellovibrionota</taxon>
        <taxon>Bacteriovoracia</taxon>
        <taxon>Bacteriovoracales</taxon>
        <taxon>Bacteriovoracaceae</taxon>
        <taxon>Bacteriovorax</taxon>
    </lineage>
</organism>
<feature type="signal peptide" evidence="1">
    <location>
        <begin position="1"/>
        <end position="17"/>
    </location>
</feature>
<dbReference type="Proteomes" id="UP001302274">
    <property type="component" value="Unassembled WGS sequence"/>
</dbReference>
<keyword evidence="1" id="KW-0732">Signal</keyword>
<evidence type="ECO:0000256" key="1">
    <source>
        <dbReference type="SAM" id="SignalP"/>
    </source>
</evidence>
<keyword evidence="3" id="KW-1185">Reference proteome</keyword>
<protein>
    <recommendedName>
        <fullName evidence="4">Lipoprotein</fullName>
    </recommendedName>
</protein>
<dbReference type="EMBL" id="JAYGJQ010000002">
    <property type="protein sequence ID" value="MEA9358057.1"/>
    <property type="molecule type" value="Genomic_DNA"/>
</dbReference>
<evidence type="ECO:0000313" key="2">
    <source>
        <dbReference type="EMBL" id="MEA9358057.1"/>
    </source>
</evidence>
<evidence type="ECO:0008006" key="4">
    <source>
        <dbReference type="Google" id="ProtNLM"/>
    </source>
</evidence>
<evidence type="ECO:0000313" key="3">
    <source>
        <dbReference type="Proteomes" id="UP001302274"/>
    </source>
</evidence>
<sequence>MKNLTLSILLLACSACSTMEFNTSGREAFKLAALKSSEKQVSVEATKDFYFWGMSPEYAEFDLQDEMQGQGIYNPSYVAVEQRYTFKDIFFTFITLGLYCPVTYKVTLLSNGEVK</sequence>
<dbReference type="Pfam" id="PF06291">
    <property type="entry name" value="Lambda_Bor"/>
    <property type="match status" value="1"/>
</dbReference>
<feature type="chain" id="PRO_5046201156" description="Lipoprotein" evidence="1">
    <location>
        <begin position="18"/>
        <end position="115"/>
    </location>
</feature>